<feature type="coiled-coil region" evidence="13">
    <location>
        <begin position="842"/>
        <end position="869"/>
    </location>
</feature>
<feature type="coiled-coil region" evidence="13">
    <location>
        <begin position="1087"/>
        <end position="1118"/>
    </location>
</feature>
<feature type="compositionally biased region" description="Polar residues" evidence="14">
    <location>
        <begin position="1330"/>
        <end position="1351"/>
    </location>
</feature>
<keyword evidence="17" id="KW-1185">Reference proteome</keyword>
<feature type="region of interest" description="Disordered" evidence="14">
    <location>
        <begin position="1153"/>
        <end position="1198"/>
    </location>
</feature>
<feature type="region of interest" description="Disordered" evidence="14">
    <location>
        <begin position="1"/>
        <end position="161"/>
    </location>
</feature>
<accession>A0AAE0BUN9</accession>
<comment type="function">
    <text evidence="11">Responsible for microtubule translocation. May be important for the organization of phragmoplast-specific arrays of microtubules. Plays an essential role in stabilizing the mitotic spindle. Required during mitotic cytokinesis.</text>
</comment>
<dbReference type="Gene3D" id="3.40.850.10">
    <property type="entry name" value="Kinesin motor domain"/>
    <property type="match status" value="1"/>
</dbReference>
<evidence type="ECO:0000256" key="6">
    <source>
        <dbReference type="ARBA" id="ARBA00023054"/>
    </source>
</evidence>
<evidence type="ECO:0000256" key="12">
    <source>
        <dbReference type="PROSITE-ProRule" id="PRU00283"/>
    </source>
</evidence>
<evidence type="ECO:0000256" key="4">
    <source>
        <dbReference type="ARBA" id="ARBA00022741"/>
    </source>
</evidence>
<feature type="domain" description="Kinesin motor" evidence="15">
    <location>
        <begin position="187"/>
        <end position="529"/>
    </location>
</feature>
<sequence length="1413" mass="154291">MAPGLKVTLQAMSPNKTKRSQPNEKIELEAIKYSDKTPNRAESGPLTPLNNNSMSVRKQTGSPFKHFSPYSHLQGQENTPPASDGTRGHTPSKGGNTPSKLSALSSAVLGAPLTSTSPAPCPPANENCETEDLNEVAPPLSTPKMRRAFSVPGRQRASRYPADKLESSVSWTSSDLRESISSTECQSVKVIIRIRPLNKRETNASAGSCVEACSNDSLKLSTQTFGQTFTFDNVADHNTDQESLFQAAGLPIVDNCLRGFNSCCFAYGQTGSGKTHTMLGKLPEAGMSLQSCKDRGVLPRVFEHLFDRLQQMKEVGAHDESESTRVVCKCSFLEIYNENLTDLLGSSSGPLHIREDARRGVYVENLQEYTVENVDDTLRLLQQGSANRQVGETKMNCESSRSHSVFTCTIESTHTKNGIATKRYSRLNLVDLAGSERQKSSGAAGKQLKEASSINKSLSALGLVMKSLVDVAQGRQRHVPYRDSRLTFLLQESLGGNAKTVMIAAVSPSSDCAAETLSTLKFAQRAKCIRNKAVINEDSVEDPTALKAEVQQLKAELKRQSLSYEHSLSLLKQAQLQPPTLEGGDHTPSTMLTGPDVDEEGSPPEFKQEAPKRKPFLTPQPVSFSSDSRVLMTPDATIANVTERALAGALRREKVAHDRSAVLEKEIESLKDVITQRETEAQSYKMLVKLRESAIERMEEAGRLREACSPERVGNDIESLNAEEEALRADQRSLEADNASLRAELQILRSQVHPDVAMHAAKAQELSRELEECGAFLEGGEKGMLVNEISDLREQLLCKLQVAQLLQEEEVKEAPEEVQEAPEMRVSACLARLSTEDFLLAKSQDAQALEVLEEEKQRLGKENTRLAFELASAKDAVERQRAVVQEVQAHADDQARLRVSAERAAAQADRMCRKCLEKIDFLKSKIKENASLVHNMPDHQQLSTDLSQYKQDLDGAQEALKQKEEELGRAREQEAAALHKVEELQAELSLAKQQVEQATESKHAAEALRDAMVRDAKEQAELAAQARAAVEAREVVALATAQAREGELLRSRELLRGKEQQLRKELQEVHVSCRTATAQLGSSQEELEVARKSASVLQERLSEQREASSKLIEELQHELRTSQTTLRGTAGSPSGSFVDHFLHLGASMESGVLQPGIVRPGEPPVPASGRGAEQGSPQLESPQDGGLPTVGEASPSVSEGADTALVKVLHGCPVETAQDPLTAMQVAAQSVEDGRYRDDTKQALSSSVSGVENLSPNTQIDVLKNTVEHLDQQLDLYKSKADVQRFGGFAEENCLKLSPSESVSKLDQGQRRTARAVATCHRSGGLPFSDSVQTPPWSQTPTASMGQPSTGRSRRSASASARSAKSFVKNRWRALTGSDSRQKAEARAKERAEALDRQLDQIKKDAGLGDLTG</sequence>
<evidence type="ECO:0000313" key="17">
    <source>
        <dbReference type="Proteomes" id="UP001190700"/>
    </source>
</evidence>
<keyword evidence="2" id="KW-0963">Cytoplasm</keyword>
<organism evidence="16 17">
    <name type="scientific">Cymbomonas tetramitiformis</name>
    <dbReference type="NCBI Taxonomy" id="36881"/>
    <lineage>
        <taxon>Eukaryota</taxon>
        <taxon>Viridiplantae</taxon>
        <taxon>Chlorophyta</taxon>
        <taxon>Pyramimonadophyceae</taxon>
        <taxon>Pyramimonadales</taxon>
        <taxon>Pyramimonadaceae</taxon>
        <taxon>Cymbomonas</taxon>
    </lineage>
</organism>
<feature type="compositionally biased region" description="Polar residues" evidence="14">
    <location>
        <begin position="93"/>
        <end position="105"/>
    </location>
</feature>
<dbReference type="PROSITE" id="PS50067">
    <property type="entry name" value="KINESIN_MOTOR_2"/>
    <property type="match status" value="1"/>
</dbReference>
<evidence type="ECO:0000313" key="16">
    <source>
        <dbReference type="EMBL" id="KAK3242190.1"/>
    </source>
</evidence>
<dbReference type="GO" id="GO:0007010">
    <property type="term" value="P:cytoskeleton organization"/>
    <property type="evidence" value="ECO:0007669"/>
    <property type="project" value="UniProtKB-ARBA"/>
</dbReference>
<dbReference type="GO" id="GO:0005874">
    <property type="term" value="C:microtubule"/>
    <property type="evidence" value="ECO:0007669"/>
    <property type="project" value="UniProtKB-KW"/>
</dbReference>
<dbReference type="GO" id="GO:0005819">
    <property type="term" value="C:spindle"/>
    <property type="evidence" value="ECO:0007669"/>
    <property type="project" value="UniProtKB-SubCell"/>
</dbReference>
<dbReference type="GO" id="GO:0007018">
    <property type="term" value="P:microtubule-based movement"/>
    <property type="evidence" value="ECO:0007669"/>
    <property type="project" value="InterPro"/>
</dbReference>
<evidence type="ECO:0000256" key="10">
    <source>
        <dbReference type="ARBA" id="ARBA00034704"/>
    </source>
</evidence>
<comment type="subcellular location">
    <subcellularLocation>
        <location evidence="1">Cytoplasm</location>
        <location evidence="1">Cytoskeleton</location>
        <location evidence="1">Spindle</location>
    </subcellularLocation>
</comment>
<evidence type="ECO:0000256" key="14">
    <source>
        <dbReference type="SAM" id="MobiDB-lite"/>
    </source>
</evidence>
<name>A0AAE0BUN9_9CHLO</name>
<evidence type="ECO:0000256" key="13">
    <source>
        <dbReference type="SAM" id="Coils"/>
    </source>
</evidence>
<feature type="region of interest" description="Disordered" evidence="14">
    <location>
        <begin position="578"/>
        <end position="627"/>
    </location>
</feature>
<evidence type="ECO:0000256" key="11">
    <source>
        <dbReference type="ARBA" id="ARBA00046159"/>
    </source>
</evidence>
<dbReference type="GO" id="GO:0008017">
    <property type="term" value="F:microtubule binding"/>
    <property type="evidence" value="ECO:0007669"/>
    <property type="project" value="InterPro"/>
</dbReference>
<protein>
    <recommendedName>
        <fullName evidence="15">Kinesin motor domain-containing protein</fullName>
    </recommendedName>
</protein>
<gene>
    <name evidence="16" type="ORF">CYMTET_48102</name>
</gene>
<evidence type="ECO:0000256" key="8">
    <source>
        <dbReference type="ARBA" id="ARBA00023212"/>
    </source>
</evidence>
<dbReference type="SUPFAM" id="SSF52540">
    <property type="entry name" value="P-loop containing nucleoside triphosphate hydrolases"/>
    <property type="match status" value="1"/>
</dbReference>
<feature type="compositionally biased region" description="Polar residues" evidence="14">
    <location>
        <begin position="71"/>
        <end position="81"/>
    </location>
</feature>
<dbReference type="PRINTS" id="PR00380">
    <property type="entry name" value="KINESINHEAVY"/>
</dbReference>
<dbReference type="InterPro" id="IPR044986">
    <property type="entry name" value="KIF15/KIN-12"/>
</dbReference>
<keyword evidence="6 13" id="KW-0175">Coiled coil</keyword>
<keyword evidence="8" id="KW-0206">Cytoskeleton</keyword>
<dbReference type="PROSITE" id="PS00411">
    <property type="entry name" value="KINESIN_MOTOR_1"/>
    <property type="match status" value="1"/>
</dbReference>
<comment type="similarity">
    <text evidence="9">Belongs to the TRAFAC class myosin-kinesin ATPase superfamily. Kinesin family. KIN-12 subfamily.</text>
</comment>
<dbReference type="InterPro" id="IPR001752">
    <property type="entry name" value="Kinesin_motor_dom"/>
</dbReference>
<feature type="region of interest" description="Disordered" evidence="14">
    <location>
        <begin position="1322"/>
        <end position="1413"/>
    </location>
</feature>
<dbReference type="SMART" id="SM00129">
    <property type="entry name" value="KISc"/>
    <property type="match status" value="1"/>
</dbReference>
<dbReference type="Proteomes" id="UP001190700">
    <property type="component" value="Unassembled WGS sequence"/>
</dbReference>
<evidence type="ECO:0000256" key="5">
    <source>
        <dbReference type="ARBA" id="ARBA00022840"/>
    </source>
</evidence>
<dbReference type="FunFam" id="3.40.850.10:FF:000019">
    <property type="entry name" value="Kinesin-like protein KIN-5D"/>
    <property type="match status" value="1"/>
</dbReference>
<proteinExistence type="inferred from homology"/>
<feature type="binding site" evidence="12">
    <location>
        <begin position="268"/>
        <end position="275"/>
    </location>
    <ligand>
        <name>ATP</name>
        <dbReference type="ChEBI" id="CHEBI:30616"/>
    </ligand>
</feature>
<feature type="compositionally biased region" description="Basic and acidic residues" evidence="14">
    <location>
        <begin position="1380"/>
        <end position="1407"/>
    </location>
</feature>
<feature type="compositionally biased region" description="Polar residues" evidence="14">
    <location>
        <begin position="48"/>
        <end position="62"/>
    </location>
</feature>
<evidence type="ECO:0000256" key="1">
    <source>
        <dbReference type="ARBA" id="ARBA00004186"/>
    </source>
</evidence>
<evidence type="ECO:0000256" key="3">
    <source>
        <dbReference type="ARBA" id="ARBA00022701"/>
    </source>
</evidence>
<dbReference type="InterPro" id="IPR036961">
    <property type="entry name" value="Kinesin_motor_dom_sf"/>
</dbReference>
<dbReference type="InterPro" id="IPR027417">
    <property type="entry name" value="P-loop_NTPase"/>
</dbReference>
<comment type="similarity">
    <text evidence="10">Belongs to the TRAFAC class myosin-kinesin ATPase superfamily. Kinesin family. KIN-5/BimC subfamily.</text>
</comment>
<dbReference type="PANTHER" id="PTHR37739:SF8">
    <property type="entry name" value="KINESIN-LIKE PROTEIN KIN-12D"/>
    <property type="match status" value="1"/>
</dbReference>
<feature type="coiled-coil region" evidence="13">
    <location>
        <begin position="717"/>
        <end position="751"/>
    </location>
</feature>
<evidence type="ECO:0000256" key="9">
    <source>
        <dbReference type="ARBA" id="ARBA00034488"/>
    </source>
</evidence>
<dbReference type="GO" id="GO:0005524">
    <property type="term" value="F:ATP binding"/>
    <property type="evidence" value="ECO:0007669"/>
    <property type="project" value="UniProtKB-UniRule"/>
</dbReference>
<dbReference type="PANTHER" id="PTHR37739">
    <property type="entry name" value="KINESIN-LIKE PROTEIN KIN-12D"/>
    <property type="match status" value="1"/>
</dbReference>
<evidence type="ECO:0000259" key="15">
    <source>
        <dbReference type="PROSITE" id="PS50067"/>
    </source>
</evidence>
<keyword evidence="5 12" id="KW-0067">ATP-binding</keyword>
<keyword evidence="4 12" id="KW-0547">Nucleotide-binding</keyword>
<dbReference type="GO" id="GO:0003777">
    <property type="term" value="F:microtubule motor activity"/>
    <property type="evidence" value="ECO:0007669"/>
    <property type="project" value="InterPro"/>
</dbReference>
<keyword evidence="3" id="KW-0493">Microtubule</keyword>
<feature type="compositionally biased region" description="Basic and acidic residues" evidence="14">
    <location>
        <begin position="21"/>
        <end position="39"/>
    </location>
</feature>
<evidence type="ECO:0000256" key="2">
    <source>
        <dbReference type="ARBA" id="ARBA00022490"/>
    </source>
</evidence>
<dbReference type="EMBL" id="LGRX02033219">
    <property type="protein sequence ID" value="KAK3242190.1"/>
    <property type="molecule type" value="Genomic_DNA"/>
</dbReference>
<evidence type="ECO:0000256" key="7">
    <source>
        <dbReference type="ARBA" id="ARBA00023175"/>
    </source>
</evidence>
<feature type="coiled-coil region" evidence="13">
    <location>
        <begin position="939"/>
        <end position="1033"/>
    </location>
</feature>
<dbReference type="InterPro" id="IPR019821">
    <property type="entry name" value="Kinesin_motor_CS"/>
</dbReference>
<comment type="caution">
    <text evidence="16">The sequence shown here is derived from an EMBL/GenBank/DDBJ whole genome shotgun (WGS) entry which is preliminary data.</text>
</comment>
<keyword evidence="7 12" id="KW-0505">Motor protein</keyword>
<dbReference type="Pfam" id="PF00225">
    <property type="entry name" value="Kinesin"/>
    <property type="match status" value="1"/>
</dbReference>
<reference evidence="16 17" key="1">
    <citation type="journal article" date="2015" name="Genome Biol. Evol.">
        <title>Comparative Genomics of a Bacterivorous Green Alga Reveals Evolutionary Causalities and Consequences of Phago-Mixotrophic Mode of Nutrition.</title>
        <authorList>
            <person name="Burns J.A."/>
            <person name="Paasch A."/>
            <person name="Narechania A."/>
            <person name="Kim E."/>
        </authorList>
    </citation>
    <scope>NUCLEOTIDE SEQUENCE [LARGE SCALE GENOMIC DNA]</scope>
    <source>
        <strain evidence="16 17">PLY_AMNH</strain>
    </source>
</reference>